<dbReference type="HAMAP" id="MF_02033">
    <property type="entry name" value="FtsA"/>
    <property type="match status" value="1"/>
</dbReference>
<dbReference type="InterPro" id="IPR003494">
    <property type="entry name" value="SHS2_FtsA"/>
</dbReference>
<evidence type="ECO:0000256" key="2">
    <source>
        <dbReference type="ARBA" id="ARBA00022618"/>
    </source>
</evidence>
<dbReference type="GO" id="GO:0009898">
    <property type="term" value="C:cytoplasmic side of plasma membrane"/>
    <property type="evidence" value="ECO:0007669"/>
    <property type="project" value="TreeGrafter"/>
</dbReference>
<organism evidence="6">
    <name type="scientific">marine sediment metagenome</name>
    <dbReference type="NCBI Taxonomy" id="412755"/>
    <lineage>
        <taxon>unclassified sequences</taxon>
        <taxon>metagenomes</taxon>
        <taxon>ecological metagenomes</taxon>
    </lineage>
</organism>
<dbReference type="Gene3D" id="3.30.1490.110">
    <property type="match status" value="1"/>
</dbReference>
<keyword evidence="1" id="KW-1003">Cell membrane</keyword>
<name>A0A0F9UP99_9ZZZZ</name>
<keyword evidence="2" id="KW-0132">Cell division</keyword>
<evidence type="ECO:0000313" key="6">
    <source>
        <dbReference type="EMBL" id="KKN93484.1"/>
    </source>
</evidence>
<gene>
    <name evidence="6" type="ORF">LCGC14_0196730</name>
</gene>
<evidence type="ECO:0000259" key="5">
    <source>
        <dbReference type="SMART" id="SM00842"/>
    </source>
</evidence>
<dbReference type="NCBIfam" id="TIGR01174">
    <property type="entry name" value="ftsA"/>
    <property type="match status" value="1"/>
</dbReference>
<dbReference type="PANTHER" id="PTHR32432">
    <property type="entry name" value="CELL DIVISION PROTEIN FTSA-RELATED"/>
    <property type="match status" value="1"/>
</dbReference>
<proteinExistence type="inferred from homology"/>
<evidence type="ECO:0000256" key="4">
    <source>
        <dbReference type="ARBA" id="ARBA00023306"/>
    </source>
</evidence>
<keyword evidence="4" id="KW-0131">Cell cycle</keyword>
<keyword evidence="3" id="KW-0472">Membrane</keyword>
<feature type="domain" description="SHS2" evidence="5">
    <location>
        <begin position="7"/>
        <end position="196"/>
    </location>
</feature>
<evidence type="ECO:0000256" key="3">
    <source>
        <dbReference type="ARBA" id="ARBA00023136"/>
    </source>
</evidence>
<dbReference type="Pfam" id="PF02491">
    <property type="entry name" value="SHS2_FTSA"/>
    <property type="match status" value="1"/>
</dbReference>
<dbReference type="PANTHER" id="PTHR32432:SF4">
    <property type="entry name" value="CELL DIVISION PROTEIN FTSA"/>
    <property type="match status" value="1"/>
</dbReference>
<dbReference type="CDD" id="cd24048">
    <property type="entry name" value="ASKHA_NBD_FtsA"/>
    <property type="match status" value="1"/>
</dbReference>
<accession>A0A0F9UP99</accession>
<dbReference type="InterPro" id="IPR020823">
    <property type="entry name" value="Cell_div_FtsA"/>
</dbReference>
<comment type="caution">
    <text evidence="6">The sequence shown here is derived from an EMBL/GenBank/DDBJ whole genome shotgun (WGS) entry which is preliminary data.</text>
</comment>
<dbReference type="SMART" id="SM00842">
    <property type="entry name" value="FtsA"/>
    <property type="match status" value="1"/>
</dbReference>
<dbReference type="AlphaFoldDB" id="A0A0F9UP99"/>
<dbReference type="GO" id="GO:0032153">
    <property type="term" value="C:cell division site"/>
    <property type="evidence" value="ECO:0007669"/>
    <property type="project" value="TreeGrafter"/>
</dbReference>
<dbReference type="InterPro" id="IPR050696">
    <property type="entry name" value="FtsA/MreB"/>
</dbReference>
<reference evidence="6" key="1">
    <citation type="journal article" date="2015" name="Nature">
        <title>Complex archaea that bridge the gap between prokaryotes and eukaryotes.</title>
        <authorList>
            <person name="Spang A."/>
            <person name="Saw J.H."/>
            <person name="Jorgensen S.L."/>
            <person name="Zaremba-Niedzwiedzka K."/>
            <person name="Martijn J."/>
            <person name="Lind A.E."/>
            <person name="van Eijk R."/>
            <person name="Schleper C."/>
            <person name="Guy L."/>
            <person name="Ettema T.J."/>
        </authorList>
    </citation>
    <scope>NUCLEOTIDE SEQUENCE</scope>
</reference>
<dbReference type="GO" id="GO:0051301">
    <property type="term" value="P:cell division"/>
    <property type="evidence" value="ECO:0007669"/>
    <property type="project" value="UniProtKB-KW"/>
</dbReference>
<sequence>MLKAKFITGLDIGSENIKILVVEERKGDSEPEVLKYFRFPSEGIRKGTIINVEQASNSLRSALEEFQNSFEQKINSAIVNISGSHIFSTPSRGVIAVSRADQKISPEDIDRVLQAAQTFSLPSNKEVLDTIVKEFIIDGEKGIKEPLGMKGIRLEAEILALCGFSPYIKNLTDTVLNAGLQIQDIFVSPLASSRAVLTPRQKELGVVLLDIGAGTTSLAVFEEGDLIQASIFPIGSGHITNDIAIGLRCDIDTAERIKLEYGSCFLHSGKKKEKIKNIHKEEPLVFSLKMLGKIIEARISEIFDLTNKELKKIARQGKLPAGVVLTGGGAKLPKIGEMAKKELKLSCKIGYPKGIAGLEQDPSFALVAGLVLSGLDSEQEQPVFGEKFTTKIKKIFKIFIP</sequence>
<dbReference type="EMBL" id="LAZR01000085">
    <property type="protein sequence ID" value="KKN93484.1"/>
    <property type="molecule type" value="Genomic_DNA"/>
</dbReference>
<dbReference type="Pfam" id="PF14450">
    <property type="entry name" value="FtsA"/>
    <property type="match status" value="1"/>
</dbReference>
<dbReference type="Gene3D" id="3.30.420.40">
    <property type="match status" value="2"/>
</dbReference>
<protein>
    <recommendedName>
        <fullName evidence="5">SHS2 domain-containing protein</fullName>
    </recommendedName>
</protein>
<dbReference type="InterPro" id="IPR043129">
    <property type="entry name" value="ATPase_NBD"/>
</dbReference>
<dbReference type="PIRSF" id="PIRSF003101">
    <property type="entry name" value="FtsA"/>
    <property type="match status" value="1"/>
</dbReference>
<evidence type="ECO:0000256" key="1">
    <source>
        <dbReference type="ARBA" id="ARBA00022475"/>
    </source>
</evidence>
<dbReference type="SUPFAM" id="SSF53067">
    <property type="entry name" value="Actin-like ATPase domain"/>
    <property type="match status" value="2"/>
</dbReference>